<name>A0A1F5YRJ9_9BACT</name>
<evidence type="ECO:0000313" key="3">
    <source>
        <dbReference type="Proteomes" id="UP000179129"/>
    </source>
</evidence>
<proteinExistence type="predicted"/>
<feature type="domain" description="HTH cro/C1-type" evidence="1">
    <location>
        <begin position="118"/>
        <end position="171"/>
    </location>
</feature>
<comment type="caution">
    <text evidence="2">The sequence shown here is derived from an EMBL/GenBank/DDBJ whole genome shotgun (WGS) entry which is preliminary data.</text>
</comment>
<evidence type="ECO:0000259" key="1">
    <source>
        <dbReference type="PROSITE" id="PS50943"/>
    </source>
</evidence>
<evidence type="ECO:0000313" key="2">
    <source>
        <dbReference type="EMBL" id="OGG02745.1"/>
    </source>
</evidence>
<dbReference type="EMBL" id="MFIX01000174">
    <property type="protein sequence ID" value="OGG02745.1"/>
    <property type="molecule type" value="Genomic_DNA"/>
</dbReference>
<gene>
    <name evidence="2" type="ORF">A3F83_11530</name>
</gene>
<organism evidence="2 3">
    <name type="scientific">Candidatus Glassbacteria bacterium RIFCSPLOWO2_12_FULL_58_11</name>
    <dbReference type="NCBI Taxonomy" id="1817867"/>
    <lineage>
        <taxon>Bacteria</taxon>
        <taxon>Candidatus Glassiibacteriota</taxon>
    </lineage>
</organism>
<protein>
    <recommendedName>
        <fullName evidence="1">HTH cro/C1-type domain-containing protein</fullName>
    </recommendedName>
</protein>
<dbReference type="PROSITE" id="PS50943">
    <property type="entry name" value="HTH_CROC1"/>
    <property type="match status" value="1"/>
</dbReference>
<dbReference type="InterPro" id="IPR001387">
    <property type="entry name" value="Cro/C1-type_HTH"/>
</dbReference>
<sequence>MPAKKVKESVPPHVSDIERRFSHLLTVMKERYLAAGYELDDVHLAEILGVHDGVLRKGKSLSVSPALAKAVGAIWQVDLNWLLLGEGEPPSADEAPIGVERLSFKSRIARGRWDEHKVRRLLAEKNLNQRGLSRLLNTDPQRAGNLVRGTLRDPRLRVRLAEILKTAPDSLFLVSRTIPPKFSPGRKSAAGESGKLYSFLAVRRALVSLLDEKLEPALQLQAAGSAAAGYESSEVKISVPPAPEVLSENERKRYEHNREVLERWSRTSGAFEVPAEVAGRYCREVVGFYDGGRVDDVGGILRDFVNENLELGDTRPGAEAAAVKLKKGVLVIGGTEIEVDDPELLAKLPEYLGSPVGRQRLLDWLRKSLGTS</sequence>
<dbReference type="AlphaFoldDB" id="A0A1F5YRJ9"/>
<accession>A0A1F5YRJ9</accession>
<dbReference type="Proteomes" id="UP000179129">
    <property type="component" value="Unassembled WGS sequence"/>
</dbReference>
<reference evidence="2 3" key="1">
    <citation type="journal article" date="2016" name="Nat. Commun.">
        <title>Thousands of microbial genomes shed light on interconnected biogeochemical processes in an aquifer system.</title>
        <authorList>
            <person name="Anantharaman K."/>
            <person name="Brown C.T."/>
            <person name="Hug L.A."/>
            <person name="Sharon I."/>
            <person name="Castelle C.J."/>
            <person name="Probst A.J."/>
            <person name="Thomas B.C."/>
            <person name="Singh A."/>
            <person name="Wilkins M.J."/>
            <person name="Karaoz U."/>
            <person name="Brodie E.L."/>
            <person name="Williams K.H."/>
            <person name="Hubbard S.S."/>
            <person name="Banfield J.F."/>
        </authorList>
    </citation>
    <scope>NUCLEOTIDE SEQUENCE [LARGE SCALE GENOMIC DNA]</scope>
</reference>